<feature type="compositionally biased region" description="Low complexity" evidence="1">
    <location>
        <begin position="336"/>
        <end position="346"/>
    </location>
</feature>
<reference evidence="2 3" key="1">
    <citation type="submission" date="2020-07" db="EMBL/GenBank/DDBJ databases">
        <title>A bifunctional nitrone conjugated secondary metabolite targeting the ribosome.</title>
        <authorList>
            <person name="Limbrick E.M."/>
            <person name="Graf M."/>
            <person name="Derewacz D.K."/>
            <person name="Nguyen F."/>
            <person name="Spraggins J.M."/>
            <person name="Wieland M."/>
            <person name="Ynigez-Gutierrez A.E."/>
            <person name="Reisman B.J."/>
            <person name="Zinshteyn B."/>
            <person name="McCulloch K."/>
            <person name="Iverson T.M."/>
            <person name="Green R."/>
            <person name="Wilson D.N."/>
            <person name="Bachmann B.O."/>
        </authorList>
    </citation>
    <scope>NUCLEOTIDE SEQUENCE [LARGE SCALE GENOMIC DNA]</scope>
    <source>
        <strain evidence="3">aurantiaca</strain>
    </source>
</reference>
<dbReference type="KEGG" id="mcab:HXZ27_30260"/>
<accession>A0A7H8XT52</accession>
<sequence length="648" mass="68507">MMTPDSRRLRIRPDAFFVRRPDGVRLSNNAGSFTIRGGGAYRLVAAVFGNLDGERTLDDLVCGLPDVARRSVLELVATLDANGFLGEVRHPTEPVPDRLRQLYPAQLDFLDLHADRPVAQFHRARSAPLLVAGRGVALTALLGALTDFGLARLHLVVTKSDDERVAEVLAAAESRDAQVRYDLHHVDQIQPAELVDRAARLDAPLVLLADEADGDDPTVVSHLATAQARLRDEGRLLSVLGRCGDFTVALPGGADGCWGCLHRWTAARAAATTADPLPLAAAPAAIAALHLAQHAFTVLAGVPQPAFARITTVEPVAPVVRSHQPRRHPRCPSHGPAATSPRAASRSRPEPSGDENDLVRPDVPAPEDTADVLAVADRIVTACAGWTDPVVGPVLALGEEDLDQVPLAGSACRIARPDSSVRTPRVTRIVCRAVSPREARNQVVLAVWEELARELAGPAGLLADGWRVGAGWSRAEARYRARLAVAEAARPEAVRGRAPAAVAEAAPPGVPPGRALPAVDEAPGPVGTFLADELATRGPWRITAVTDDVTGFVRVVLDTPTGTVTGLGLTVGHARDNALLRAVADDLVPAVDGGPVRAAQLAPPVRTWSEALARLDRRARWSPGLDLGHLLGFLDDQAYVVAVPGVPA</sequence>
<dbReference type="EMBL" id="CP058322">
    <property type="protein sequence ID" value="QLD27965.1"/>
    <property type="molecule type" value="Genomic_DNA"/>
</dbReference>
<evidence type="ECO:0000313" key="2">
    <source>
        <dbReference type="EMBL" id="QLD27965.1"/>
    </source>
</evidence>
<protein>
    <recommendedName>
        <fullName evidence="4">Bacteriocin biosynthesis cyclodehydratase domain-containing protein</fullName>
    </recommendedName>
</protein>
<evidence type="ECO:0000256" key="1">
    <source>
        <dbReference type="SAM" id="MobiDB-lite"/>
    </source>
</evidence>
<proteinExistence type="predicted"/>
<name>A0A7H8XT52_9ACTN</name>
<dbReference type="AlphaFoldDB" id="A0A7H8XT52"/>
<feature type="region of interest" description="Disordered" evidence="1">
    <location>
        <begin position="318"/>
        <end position="365"/>
    </location>
</feature>
<organism evidence="2 3">
    <name type="scientific">Micromonospora carbonacea</name>
    <dbReference type="NCBI Taxonomy" id="47853"/>
    <lineage>
        <taxon>Bacteria</taxon>
        <taxon>Bacillati</taxon>
        <taxon>Actinomycetota</taxon>
        <taxon>Actinomycetes</taxon>
        <taxon>Micromonosporales</taxon>
        <taxon>Micromonosporaceae</taxon>
        <taxon>Micromonospora</taxon>
    </lineage>
</organism>
<dbReference type="Proteomes" id="UP000509335">
    <property type="component" value="Chromosome"/>
</dbReference>
<evidence type="ECO:0008006" key="4">
    <source>
        <dbReference type="Google" id="ProtNLM"/>
    </source>
</evidence>
<dbReference type="Gene3D" id="3.40.50.720">
    <property type="entry name" value="NAD(P)-binding Rossmann-like Domain"/>
    <property type="match status" value="1"/>
</dbReference>
<gene>
    <name evidence="2" type="ORF">HXZ27_30260</name>
</gene>
<evidence type="ECO:0000313" key="3">
    <source>
        <dbReference type="Proteomes" id="UP000509335"/>
    </source>
</evidence>